<proteinExistence type="predicted"/>
<protein>
    <submittedName>
        <fullName evidence="1">Uncharacterized protein</fullName>
    </submittedName>
</protein>
<name>A0A1A9ZDL0_GLOPL</name>
<organism evidence="1 2">
    <name type="scientific">Glossina pallidipes</name>
    <name type="common">Tsetse fly</name>
    <dbReference type="NCBI Taxonomy" id="7398"/>
    <lineage>
        <taxon>Eukaryota</taxon>
        <taxon>Metazoa</taxon>
        <taxon>Ecdysozoa</taxon>
        <taxon>Arthropoda</taxon>
        <taxon>Hexapoda</taxon>
        <taxon>Insecta</taxon>
        <taxon>Pterygota</taxon>
        <taxon>Neoptera</taxon>
        <taxon>Endopterygota</taxon>
        <taxon>Diptera</taxon>
        <taxon>Brachycera</taxon>
        <taxon>Muscomorpha</taxon>
        <taxon>Hippoboscoidea</taxon>
        <taxon>Glossinidae</taxon>
        <taxon>Glossina</taxon>
    </lineage>
</organism>
<reference evidence="1" key="2">
    <citation type="submission" date="2020-05" db="UniProtKB">
        <authorList>
            <consortium name="EnsemblMetazoa"/>
        </authorList>
    </citation>
    <scope>IDENTIFICATION</scope>
    <source>
        <strain evidence="1">IAEA</strain>
    </source>
</reference>
<dbReference type="EnsemblMetazoa" id="GPAI011433-RA">
    <property type="protein sequence ID" value="GPAI011433-PA"/>
    <property type="gene ID" value="GPAI011433"/>
</dbReference>
<dbReference type="Proteomes" id="UP000092445">
    <property type="component" value="Unassembled WGS sequence"/>
</dbReference>
<evidence type="ECO:0000313" key="1">
    <source>
        <dbReference type="EnsemblMetazoa" id="GPAI011433-PA"/>
    </source>
</evidence>
<sequence length="148" mass="16959">MNVKKRCKSKKATMLQMVEQQEWAKLAITKACLILLQTIPDTMDMDKFERFQLSKFPQTLDLYSSALWLYNKLNLGFMSRLLCLAALLDFLSNTTEQILHSKQSHNASQIFGIQLISTKKLIINENGCSECYSFCMKIVSTRANPVKP</sequence>
<dbReference type="VEuPathDB" id="VectorBase:GPAI011433"/>
<dbReference type="AlphaFoldDB" id="A0A1A9ZDL0"/>
<reference evidence="2" key="1">
    <citation type="submission" date="2014-03" db="EMBL/GenBank/DDBJ databases">
        <authorList>
            <person name="Aksoy S."/>
            <person name="Warren W."/>
            <person name="Wilson R.K."/>
        </authorList>
    </citation>
    <scope>NUCLEOTIDE SEQUENCE [LARGE SCALE GENOMIC DNA]</scope>
    <source>
        <strain evidence="2">IAEA</strain>
    </source>
</reference>
<evidence type="ECO:0000313" key="2">
    <source>
        <dbReference type="Proteomes" id="UP000092445"/>
    </source>
</evidence>
<keyword evidence="2" id="KW-1185">Reference proteome</keyword>
<accession>A0A1A9ZDL0</accession>